<dbReference type="GO" id="GO:0016787">
    <property type="term" value="F:hydrolase activity"/>
    <property type="evidence" value="ECO:0007669"/>
    <property type="project" value="UniProtKB-KW"/>
</dbReference>
<dbReference type="AlphaFoldDB" id="A0A832DFM2"/>
<dbReference type="Gene3D" id="3.90.79.10">
    <property type="entry name" value="Nucleoside Triphosphate Pyrophosphohydrolase"/>
    <property type="match status" value="1"/>
</dbReference>
<comment type="catalytic activity">
    <reaction evidence="1">
        <text>GDP-alpha-D-mannose + H2O = alpha-D-mannose 1-phosphate + GMP + 2 H(+)</text>
        <dbReference type="Rhea" id="RHEA:27978"/>
        <dbReference type="ChEBI" id="CHEBI:15377"/>
        <dbReference type="ChEBI" id="CHEBI:15378"/>
        <dbReference type="ChEBI" id="CHEBI:57527"/>
        <dbReference type="ChEBI" id="CHEBI:58115"/>
        <dbReference type="ChEBI" id="CHEBI:58409"/>
    </reaction>
</comment>
<evidence type="ECO:0000256" key="6">
    <source>
        <dbReference type="ARBA" id="ARBA00032162"/>
    </source>
</evidence>
<dbReference type="InterPro" id="IPR015797">
    <property type="entry name" value="NUDIX_hydrolase-like_dom_sf"/>
</dbReference>
<dbReference type="Pfam" id="PF00293">
    <property type="entry name" value="NUDIX"/>
    <property type="match status" value="1"/>
</dbReference>
<sequence>MNYKVIKSEIRYKGKVFDHQVDEIQYDSGNIGIREVAVHPGGAVVIPIKDDGKIILVKQFRYPLQKTLIELPAGKLDKNEDPLNCAVRELEEETGYKAKEFIKLGAIYTAPGYCTEILHIYKAVGLIAGNHNREEGEQGMELLEFSTEEIKQMILSGKINDAKTIAGIFYLLNS</sequence>
<reference evidence="9" key="1">
    <citation type="journal article" date="2020" name="mSystems">
        <title>Genome- and Community-Level Interaction Insights into Carbon Utilization and Element Cycling Functions of Hydrothermarchaeota in Hydrothermal Sediment.</title>
        <authorList>
            <person name="Zhou Z."/>
            <person name="Liu Y."/>
            <person name="Xu W."/>
            <person name="Pan J."/>
            <person name="Luo Z.H."/>
            <person name="Li M."/>
        </authorList>
    </citation>
    <scope>NUCLEOTIDE SEQUENCE [LARGE SCALE GENOMIC DNA]</scope>
    <source>
        <strain evidence="9">SpSt-500</strain>
    </source>
</reference>
<comment type="caution">
    <text evidence="9">The sequence shown here is derived from an EMBL/GenBank/DDBJ whole genome shotgun (WGS) entry which is preliminary data.</text>
</comment>
<evidence type="ECO:0000256" key="1">
    <source>
        <dbReference type="ARBA" id="ARBA00000847"/>
    </source>
</evidence>
<protein>
    <recommendedName>
        <fullName evidence="4">GDP-mannose pyrophosphatase</fullName>
    </recommendedName>
    <alternativeName>
        <fullName evidence="6">GDP-mannose hydrolase</fullName>
    </alternativeName>
    <alternativeName>
        <fullName evidence="7">GDPMK</fullName>
    </alternativeName>
</protein>
<evidence type="ECO:0000256" key="7">
    <source>
        <dbReference type="ARBA" id="ARBA00032272"/>
    </source>
</evidence>
<dbReference type="FunFam" id="3.90.79.10:FF:000024">
    <property type="entry name" value="ADP-ribose pyrophosphatase"/>
    <property type="match status" value="1"/>
</dbReference>
<organism evidence="9">
    <name type="scientific">Ignavibacterium album</name>
    <dbReference type="NCBI Taxonomy" id="591197"/>
    <lineage>
        <taxon>Bacteria</taxon>
        <taxon>Pseudomonadati</taxon>
        <taxon>Ignavibacteriota</taxon>
        <taxon>Ignavibacteria</taxon>
        <taxon>Ignavibacteriales</taxon>
        <taxon>Ignavibacteriaceae</taxon>
        <taxon>Ignavibacterium</taxon>
    </lineage>
</organism>
<dbReference type="GO" id="GO:0006753">
    <property type="term" value="P:nucleoside phosphate metabolic process"/>
    <property type="evidence" value="ECO:0007669"/>
    <property type="project" value="TreeGrafter"/>
</dbReference>
<name>A0A832DFM2_9BACT</name>
<comment type="cofactor">
    <cofactor evidence="2">
        <name>Mg(2+)</name>
        <dbReference type="ChEBI" id="CHEBI:18420"/>
    </cofactor>
</comment>
<gene>
    <name evidence="9" type="ORF">ENS56_04695</name>
</gene>
<proteinExistence type="inferred from homology"/>
<comment type="similarity">
    <text evidence="3">Belongs to the Nudix hydrolase family. NudK subfamily.</text>
</comment>
<dbReference type="InterPro" id="IPR020084">
    <property type="entry name" value="NUDIX_hydrolase_CS"/>
</dbReference>
<evidence type="ECO:0000256" key="4">
    <source>
        <dbReference type="ARBA" id="ARBA00016377"/>
    </source>
</evidence>
<dbReference type="GO" id="GO:0005829">
    <property type="term" value="C:cytosol"/>
    <property type="evidence" value="ECO:0007669"/>
    <property type="project" value="TreeGrafter"/>
</dbReference>
<dbReference type="PANTHER" id="PTHR11839:SF18">
    <property type="entry name" value="NUDIX HYDROLASE DOMAIN-CONTAINING PROTEIN"/>
    <property type="match status" value="1"/>
</dbReference>
<dbReference type="PANTHER" id="PTHR11839">
    <property type="entry name" value="UDP/ADP-SUGAR PYROPHOSPHATASE"/>
    <property type="match status" value="1"/>
</dbReference>
<evidence type="ECO:0000256" key="2">
    <source>
        <dbReference type="ARBA" id="ARBA00001946"/>
    </source>
</evidence>
<keyword evidence="5 9" id="KW-0378">Hydrolase</keyword>
<dbReference type="GO" id="GO:0019693">
    <property type="term" value="P:ribose phosphate metabolic process"/>
    <property type="evidence" value="ECO:0007669"/>
    <property type="project" value="TreeGrafter"/>
</dbReference>
<dbReference type="SUPFAM" id="SSF55811">
    <property type="entry name" value="Nudix"/>
    <property type="match status" value="1"/>
</dbReference>
<evidence type="ECO:0000313" key="9">
    <source>
        <dbReference type="EMBL" id="HGT47308.1"/>
    </source>
</evidence>
<evidence type="ECO:0000259" key="8">
    <source>
        <dbReference type="PROSITE" id="PS51462"/>
    </source>
</evidence>
<dbReference type="EMBL" id="DSVI01000005">
    <property type="protein sequence ID" value="HGT47308.1"/>
    <property type="molecule type" value="Genomic_DNA"/>
</dbReference>
<feature type="domain" description="Nudix hydrolase" evidence="8">
    <location>
        <begin position="37"/>
        <end position="167"/>
    </location>
</feature>
<dbReference type="InterPro" id="IPR000086">
    <property type="entry name" value="NUDIX_hydrolase_dom"/>
</dbReference>
<evidence type="ECO:0000256" key="3">
    <source>
        <dbReference type="ARBA" id="ARBA00007275"/>
    </source>
</evidence>
<accession>A0A832DFM2</accession>
<evidence type="ECO:0000256" key="5">
    <source>
        <dbReference type="ARBA" id="ARBA00022801"/>
    </source>
</evidence>
<dbReference type="PROSITE" id="PS51462">
    <property type="entry name" value="NUDIX"/>
    <property type="match status" value="1"/>
</dbReference>
<dbReference type="PROSITE" id="PS00893">
    <property type="entry name" value="NUDIX_BOX"/>
    <property type="match status" value="1"/>
</dbReference>